<name>A0ACC6SGW8_9BACI</name>
<evidence type="ECO:0000313" key="2">
    <source>
        <dbReference type="Proteomes" id="UP001439875"/>
    </source>
</evidence>
<proteinExistence type="predicted"/>
<evidence type="ECO:0000313" key="1">
    <source>
        <dbReference type="EMBL" id="MEQ2529292.1"/>
    </source>
</evidence>
<dbReference type="EC" id="2.1.1.-" evidence="1"/>
<dbReference type="Proteomes" id="UP001439875">
    <property type="component" value="Unassembled WGS sequence"/>
</dbReference>
<dbReference type="EMBL" id="JBBMEW010000031">
    <property type="protein sequence ID" value="MEQ2529292.1"/>
    <property type="molecule type" value="Genomic_DNA"/>
</dbReference>
<organism evidence="1 2">
    <name type="scientific">Robertmurraya yapensis</name>
    <name type="common">ex Hitch et al 2024</name>
    <dbReference type="NCBI Taxonomy" id="3133160"/>
    <lineage>
        <taxon>Bacteria</taxon>
        <taxon>Bacillati</taxon>
        <taxon>Bacillota</taxon>
        <taxon>Bacilli</taxon>
        <taxon>Bacillales</taxon>
        <taxon>Bacillaceae</taxon>
        <taxon>Robertmurraya</taxon>
    </lineage>
</organism>
<reference evidence="1" key="1">
    <citation type="submission" date="2024-03" db="EMBL/GenBank/DDBJ databases">
        <title>Human intestinal bacterial collection.</title>
        <authorList>
            <person name="Pauvert C."/>
            <person name="Hitch T.C.A."/>
            <person name="Clavel T."/>
        </authorList>
    </citation>
    <scope>NUCLEOTIDE SEQUENCE</scope>
    <source>
        <strain evidence="1">CLA-AA-H227</strain>
    </source>
</reference>
<keyword evidence="2" id="KW-1185">Reference proteome</keyword>
<gene>
    <name evidence="1" type="ORF">WMO40_21685</name>
</gene>
<protein>
    <submittedName>
        <fullName evidence="1">Class I SAM-dependent methyltransferase</fullName>
        <ecNumber evidence="1">2.1.1.-</ecNumber>
    </submittedName>
</protein>
<accession>A0ACC6SGW8</accession>
<keyword evidence="1" id="KW-0808">Transferase</keyword>
<comment type="caution">
    <text evidence="1">The sequence shown here is derived from an EMBL/GenBank/DDBJ whole genome shotgun (WGS) entry which is preliminary data.</text>
</comment>
<sequence>MIVDILKQNKDSWDKVAHHFNGIDALPSFGPFTQSEEELNLFGHPTNQKVLDIGCGSGHSLLYMAEKGASELWGVDLSETQIEQAKETLKDFAAQLYCAPMEQDIGLPKVYFDTVYSIYAIGWTTDLKSTFELIYSYLKPGGNFIFSWDHPLYVHLKSQDGQIFLDGSYQDEGSITYARFKGEEAPVTIPKRKMNTYINELIKAGFTIECVIESDVSTNFDSIKEEVSDRYYSLYKARRFPTTLIIKAKKMNELTGVHLNNFS</sequence>
<keyword evidence="1" id="KW-0489">Methyltransferase</keyword>